<dbReference type="InterPro" id="IPR008135">
    <property type="entry name" value="Competence-induced_CinA"/>
</dbReference>
<dbReference type="InterPro" id="IPR001453">
    <property type="entry name" value="MoaB/Mog_dom"/>
</dbReference>
<dbReference type="Pfam" id="PF00994">
    <property type="entry name" value="MoCF_biosynth"/>
    <property type="match status" value="1"/>
</dbReference>
<dbReference type="NCBIfam" id="TIGR00199">
    <property type="entry name" value="PncC_domain"/>
    <property type="match status" value="1"/>
</dbReference>
<dbReference type="NCBIfam" id="NF001813">
    <property type="entry name" value="PRK00549.1"/>
    <property type="match status" value="1"/>
</dbReference>
<comment type="similarity">
    <text evidence="1">Belongs to the CinA family.</text>
</comment>
<dbReference type="InterPro" id="IPR036425">
    <property type="entry name" value="MoaB/Mog-like_dom_sf"/>
</dbReference>
<protein>
    <recommendedName>
        <fullName evidence="1">Putative competence-damage inducible protein</fullName>
    </recommendedName>
</protein>
<gene>
    <name evidence="1" type="primary">cinA</name>
    <name evidence="3" type="ORF">SAMN05216431_102190</name>
</gene>
<dbReference type="NCBIfam" id="TIGR00177">
    <property type="entry name" value="molyb_syn"/>
    <property type="match status" value="1"/>
</dbReference>
<accession>A0ABY1A9V8</accession>
<sequence>MRAEVISVGTEILLGQITDTNSTFISRRLAELGIDVYFKTTVGDNEQRMLEVLEIAAKRSDLIIISGGLGPTADDLTKQTVAKFLGQKLALDQAALASITAYYQANHKVMTENNKVQAMYLEDSEAIPNHAGMAVGNFYSNPNGPDYILLPGPPSEMRPMFTDEIMPRLKQRVDHLLFSRVLRFYGIGESQLVTDLHDLIEEQTNPTLAPYAKVGEVTLRLTAQAKTKDQADNLLDTLEVKIKARVGQYFYGYGDDNSLAEVVVSKLKEQHKKVAASESLTGGLFQATITSISGASNVFDGGFVTYAAQAKASLLHIPQDIIADNGVVSEITAQWMAKQTLKLMNTDFALSFTGVAGPDSLEGNPAGTVWIGLAQKDGSVSTKLCHFYGDRAEIRTKTVLEGLNLLNQALNKGKL</sequence>
<name>A0ABY1A9V8_9LACO</name>
<dbReference type="SMART" id="SM00852">
    <property type="entry name" value="MoCF_biosynth"/>
    <property type="match status" value="1"/>
</dbReference>
<evidence type="ECO:0000313" key="3">
    <source>
        <dbReference type="EMBL" id="SEM42749.1"/>
    </source>
</evidence>
<dbReference type="NCBIfam" id="TIGR00200">
    <property type="entry name" value="cinA_nterm"/>
    <property type="match status" value="1"/>
</dbReference>
<dbReference type="Gene3D" id="3.30.70.2860">
    <property type="match status" value="1"/>
</dbReference>
<dbReference type="InterPro" id="IPR050101">
    <property type="entry name" value="CinA"/>
</dbReference>
<evidence type="ECO:0000256" key="1">
    <source>
        <dbReference type="HAMAP-Rule" id="MF_00226"/>
    </source>
</evidence>
<dbReference type="PIRSF" id="PIRSF006728">
    <property type="entry name" value="CinA"/>
    <property type="match status" value="1"/>
</dbReference>
<reference evidence="3 4" key="1">
    <citation type="submission" date="2016-10" db="EMBL/GenBank/DDBJ databases">
        <authorList>
            <person name="Varghese N."/>
            <person name="Submissions S."/>
        </authorList>
    </citation>
    <scope>NUCLEOTIDE SEQUENCE [LARGE SCALE GENOMIC DNA]</scope>
    <source>
        <strain evidence="3 4">WC1T17</strain>
    </source>
</reference>
<dbReference type="SUPFAM" id="SSF142433">
    <property type="entry name" value="CinA-like"/>
    <property type="match status" value="1"/>
</dbReference>
<dbReference type="SUPFAM" id="SSF53218">
    <property type="entry name" value="Molybdenum cofactor biosynthesis proteins"/>
    <property type="match status" value="1"/>
</dbReference>
<organism evidence="3 4">
    <name type="scientific">Ligilactobacillus ruminis</name>
    <dbReference type="NCBI Taxonomy" id="1623"/>
    <lineage>
        <taxon>Bacteria</taxon>
        <taxon>Bacillati</taxon>
        <taxon>Bacillota</taxon>
        <taxon>Bacilli</taxon>
        <taxon>Lactobacillales</taxon>
        <taxon>Lactobacillaceae</taxon>
        <taxon>Ligilactobacillus</taxon>
    </lineage>
</organism>
<dbReference type="Gene3D" id="3.40.980.10">
    <property type="entry name" value="MoaB/Mog-like domain"/>
    <property type="match status" value="1"/>
</dbReference>
<dbReference type="Pfam" id="PF18146">
    <property type="entry name" value="CinA_KH"/>
    <property type="match status" value="1"/>
</dbReference>
<dbReference type="PANTHER" id="PTHR13939">
    <property type="entry name" value="NICOTINAMIDE-NUCLEOTIDE AMIDOHYDROLASE PNCC"/>
    <property type="match status" value="1"/>
</dbReference>
<feature type="domain" description="MoaB/Mog" evidence="2">
    <location>
        <begin position="4"/>
        <end position="172"/>
    </location>
</feature>
<dbReference type="Proteomes" id="UP000182089">
    <property type="component" value="Unassembled WGS sequence"/>
</dbReference>
<comment type="caution">
    <text evidence="3">The sequence shown here is derived from an EMBL/GenBank/DDBJ whole genome shotgun (WGS) entry which is preliminary data.</text>
</comment>
<dbReference type="InterPro" id="IPR008136">
    <property type="entry name" value="CinA_C"/>
</dbReference>
<dbReference type="InterPro" id="IPR041424">
    <property type="entry name" value="CinA_KH"/>
</dbReference>
<dbReference type="Pfam" id="PF02464">
    <property type="entry name" value="CinA"/>
    <property type="match status" value="1"/>
</dbReference>
<dbReference type="HAMAP" id="MF_00226_B">
    <property type="entry name" value="CinA_B"/>
    <property type="match status" value="1"/>
</dbReference>
<dbReference type="InterPro" id="IPR036653">
    <property type="entry name" value="CinA-like_C"/>
</dbReference>
<evidence type="ECO:0000259" key="2">
    <source>
        <dbReference type="SMART" id="SM00852"/>
    </source>
</evidence>
<proteinExistence type="inferred from homology"/>
<dbReference type="Gene3D" id="3.90.950.20">
    <property type="entry name" value="CinA-like"/>
    <property type="match status" value="1"/>
</dbReference>
<dbReference type="PANTHER" id="PTHR13939:SF0">
    <property type="entry name" value="NMN AMIDOHYDROLASE-LIKE PROTEIN YFAY"/>
    <property type="match status" value="1"/>
</dbReference>
<dbReference type="EMBL" id="FOCC01000002">
    <property type="protein sequence ID" value="SEM42749.1"/>
    <property type="molecule type" value="Genomic_DNA"/>
</dbReference>
<evidence type="ECO:0000313" key="4">
    <source>
        <dbReference type="Proteomes" id="UP000182089"/>
    </source>
</evidence>
<dbReference type="CDD" id="cd00885">
    <property type="entry name" value="cinA"/>
    <property type="match status" value="1"/>
</dbReference>